<evidence type="ECO:0000256" key="1">
    <source>
        <dbReference type="SAM" id="Phobius"/>
    </source>
</evidence>
<feature type="transmembrane region" description="Helical" evidence="1">
    <location>
        <begin position="28"/>
        <end position="49"/>
    </location>
</feature>
<dbReference type="InterPro" id="IPR009495">
    <property type="entry name" value="NrsF"/>
</dbReference>
<feature type="transmembrane region" description="Helical" evidence="1">
    <location>
        <begin position="61"/>
        <end position="80"/>
    </location>
</feature>
<sequence>MNRVSTPLIDALAQDLAPVRPIRLSHGIALVALAAIGTVVLVELIEGLWRGIMEGAPSVEFFMTNGMLGLLGAASAYAVLRMATPHVGNSHEGARWSAGMLALLPLTALVMLGFGRFAAALTQDMYGLGCFVAGSAFGLVTASALTLWLRRGAPVSLKSAGTYAGIAAGAIGSFAFGLACPVDDIGHLGIWHVAPVVLSGLVGRFAIPPLVRW</sequence>
<feature type="transmembrane region" description="Helical" evidence="1">
    <location>
        <begin position="160"/>
        <end position="179"/>
    </location>
</feature>
<dbReference type="RefSeq" id="WP_221425950.1">
    <property type="nucleotide sequence ID" value="NZ_CP081295.1"/>
</dbReference>
<keyword evidence="3" id="KW-1185">Reference proteome</keyword>
<keyword evidence="1" id="KW-0812">Transmembrane</keyword>
<dbReference type="Proteomes" id="UP000824281">
    <property type="component" value="Chromosome"/>
</dbReference>
<dbReference type="EMBL" id="CP081295">
    <property type="protein sequence ID" value="QZD90482.1"/>
    <property type="molecule type" value="Genomic_DNA"/>
</dbReference>
<reference evidence="2 3" key="1">
    <citation type="submission" date="2021-08" db="EMBL/GenBank/DDBJ databases">
        <title>Comparative Genomics Analysis of the Genus Qipengyuania Reveals Extensive Genetic Diversity and Metabolic Versatility, Including the Description of Fifteen Novel Species.</title>
        <authorList>
            <person name="Liu Y."/>
        </authorList>
    </citation>
    <scope>NUCLEOTIDE SEQUENCE [LARGE SCALE GENOMIC DNA]</scope>
    <source>
        <strain evidence="2 3">1NDH13</strain>
    </source>
</reference>
<keyword evidence="1" id="KW-1133">Transmembrane helix</keyword>
<feature type="transmembrane region" description="Helical" evidence="1">
    <location>
        <begin position="185"/>
        <end position="207"/>
    </location>
</feature>
<feature type="transmembrane region" description="Helical" evidence="1">
    <location>
        <begin position="101"/>
        <end position="119"/>
    </location>
</feature>
<keyword evidence="1" id="KW-0472">Membrane</keyword>
<gene>
    <name evidence="2" type="ORF">K3148_03560</name>
</gene>
<name>A0ABX8ZN96_9SPHN</name>
<proteinExistence type="predicted"/>
<evidence type="ECO:0000313" key="3">
    <source>
        <dbReference type="Proteomes" id="UP000824281"/>
    </source>
</evidence>
<protein>
    <submittedName>
        <fullName evidence="2">DUF1109 domain-containing protein</fullName>
    </submittedName>
</protein>
<organism evidence="2 3">
    <name type="scientific">Qipengyuania aurantiaca</name>
    <dbReference type="NCBI Taxonomy" id="2867233"/>
    <lineage>
        <taxon>Bacteria</taxon>
        <taxon>Pseudomonadati</taxon>
        <taxon>Pseudomonadota</taxon>
        <taxon>Alphaproteobacteria</taxon>
        <taxon>Sphingomonadales</taxon>
        <taxon>Erythrobacteraceae</taxon>
        <taxon>Qipengyuania</taxon>
    </lineage>
</organism>
<accession>A0ABX8ZN96</accession>
<feature type="transmembrane region" description="Helical" evidence="1">
    <location>
        <begin position="125"/>
        <end position="148"/>
    </location>
</feature>
<dbReference type="Pfam" id="PF06532">
    <property type="entry name" value="NrsF"/>
    <property type="match status" value="1"/>
</dbReference>
<evidence type="ECO:0000313" key="2">
    <source>
        <dbReference type="EMBL" id="QZD90482.1"/>
    </source>
</evidence>